<sequence length="391" mass="42368">MADIIINDTTLRDGEQSPGVAFRASEKLAIAEALVDAGLTALEVGTPAMGGDERARIAVIRRRLPDTVLMTWCRMNALEIRQSADLGMNWVDISVPASDRLREQKLRQPLNPLLVQLSSLIAQARQQGLHVCVGCEDASRASDDTLRQIAIAASAAGAERLRFADTLGVLDPFSTFARISTLRQNWGGEIEMHAHNDLGLATANTLAAVEAGVSHVNTTVLGLGERAGNAALETVALALERCLDRDSGIRFARLPALCQLVASAAQRTIDKQQPLVGEQVFTHESGVHVAALLNDSSSYQGIDPALMGREFRLVLGKHSGRQAVEGIFARLGFQPQASETEALLRSVRAFAENWKRNPLDYELLEMYRELCGSDAVMGRANDGMVLPVTRR</sequence>
<keyword evidence="8" id="KW-0535">Nitrogen fixation</keyword>
<gene>
    <name evidence="10" type="ORF">A0G03_04265</name>
</gene>
<dbReference type="InterPro" id="IPR013785">
    <property type="entry name" value="Aldolase_TIM"/>
</dbReference>
<dbReference type="PROSITE" id="PS00815">
    <property type="entry name" value="AIPM_HOMOCIT_SYNTH_1"/>
    <property type="match status" value="1"/>
</dbReference>
<evidence type="ECO:0000256" key="6">
    <source>
        <dbReference type="ARBA" id="ARBA00048019"/>
    </source>
</evidence>
<organism evidence="10 11">
    <name type="scientific">Pectobacterium peruviense</name>
    <dbReference type="NCBI Taxonomy" id="2066479"/>
    <lineage>
        <taxon>Bacteria</taxon>
        <taxon>Pseudomonadati</taxon>
        <taxon>Pseudomonadota</taxon>
        <taxon>Gammaproteobacteria</taxon>
        <taxon>Enterobacterales</taxon>
        <taxon>Pectobacteriaceae</taxon>
        <taxon>Pectobacterium</taxon>
    </lineage>
</organism>
<evidence type="ECO:0000256" key="1">
    <source>
        <dbReference type="ARBA" id="ARBA00003050"/>
    </source>
</evidence>
<evidence type="ECO:0000256" key="4">
    <source>
        <dbReference type="ARBA" id="ARBA00020735"/>
    </source>
</evidence>
<dbReference type="Pfam" id="PF22617">
    <property type="entry name" value="HCS_D2"/>
    <property type="match status" value="1"/>
</dbReference>
<dbReference type="InterPro" id="IPR054691">
    <property type="entry name" value="LeuA/HCS_post-cat"/>
</dbReference>
<protein>
    <recommendedName>
        <fullName evidence="4 8">Homocitrate synthase</fullName>
        <ecNumber evidence="3 8">2.3.3.14</ecNumber>
    </recommendedName>
</protein>
<evidence type="ECO:0000256" key="7">
    <source>
        <dbReference type="RuleBase" id="RU003523"/>
    </source>
</evidence>
<accession>A0ABX4S331</accession>
<dbReference type="EMBL" id="LXFV01000058">
    <property type="protein sequence ID" value="PKX84258.1"/>
    <property type="molecule type" value="Genomic_DNA"/>
</dbReference>
<dbReference type="SUPFAM" id="SSF51569">
    <property type="entry name" value="Aldolase"/>
    <property type="match status" value="1"/>
</dbReference>
<keyword evidence="5 7" id="KW-0808">Transferase</keyword>
<evidence type="ECO:0000259" key="9">
    <source>
        <dbReference type="PROSITE" id="PS50991"/>
    </source>
</evidence>
<dbReference type="InterPro" id="IPR002034">
    <property type="entry name" value="AIPM/Hcit_synth_CS"/>
</dbReference>
<dbReference type="PROSITE" id="PS00816">
    <property type="entry name" value="AIPM_HOMOCIT_SYNTH_2"/>
    <property type="match status" value="1"/>
</dbReference>
<evidence type="ECO:0000256" key="5">
    <source>
        <dbReference type="ARBA" id="ARBA00022679"/>
    </source>
</evidence>
<evidence type="ECO:0000313" key="11">
    <source>
        <dbReference type="Proteomes" id="UP000234468"/>
    </source>
</evidence>
<proteinExistence type="inferred from homology"/>
<feature type="domain" description="Pyruvate carboxyltransferase" evidence="9">
    <location>
        <begin position="4"/>
        <end position="255"/>
    </location>
</feature>
<comment type="similarity">
    <text evidence="2 7">Belongs to the alpha-IPM synthase/homocitrate synthase family.</text>
</comment>
<evidence type="ECO:0000256" key="8">
    <source>
        <dbReference type="RuleBase" id="RU367143"/>
    </source>
</evidence>
<dbReference type="NCBIfam" id="TIGR02660">
    <property type="entry name" value="nifV_homocitr"/>
    <property type="match status" value="1"/>
</dbReference>
<dbReference type="Proteomes" id="UP000234468">
    <property type="component" value="Unassembled WGS sequence"/>
</dbReference>
<dbReference type="Gene3D" id="1.10.238.260">
    <property type="match status" value="1"/>
</dbReference>
<keyword evidence="11" id="KW-1185">Reference proteome</keyword>
<evidence type="ECO:0000256" key="2">
    <source>
        <dbReference type="ARBA" id="ARBA00006154"/>
    </source>
</evidence>
<dbReference type="InterPro" id="IPR013477">
    <property type="entry name" value="NifV/FrbC"/>
</dbReference>
<dbReference type="EC" id="2.3.3.14" evidence="3 8"/>
<dbReference type="InterPro" id="IPR000891">
    <property type="entry name" value="PYR_CT"/>
</dbReference>
<dbReference type="RefSeq" id="WP_048259554.1">
    <property type="nucleotide sequence ID" value="NZ_AODU01000010.1"/>
</dbReference>
<dbReference type="Pfam" id="PF00682">
    <property type="entry name" value="HMGL-like"/>
    <property type="match status" value="1"/>
</dbReference>
<dbReference type="Gene3D" id="3.20.20.70">
    <property type="entry name" value="Aldolase class I"/>
    <property type="match status" value="1"/>
</dbReference>
<comment type="function">
    <text evidence="1 8">This protein is a Fe-Mo-cofactor biosynthetic component.</text>
</comment>
<reference evidence="10 11" key="1">
    <citation type="submission" date="2016-04" db="EMBL/GenBank/DDBJ databases">
        <title>New species of Pectobacterium.</title>
        <authorList>
            <person name="Waleron M."/>
            <person name="Misztak A.E."/>
            <person name="Waleron K."/>
        </authorList>
    </citation>
    <scope>NUCLEOTIDE SEQUENCE [LARGE SCALE GENOMIC DNA]</scope>
    <source>
        <strain evidence="10 11">IFB5232</strain>
    </source>
</reference>
<evidence type="ECO:0000256" key="3">
    <source>
        <dbReference type="ARBA" id="ARBA00012974"/>
    </source>
</evidence>
<name>A0ABX4S331_9GAMM</name>
<comment type="catalytic activity">
    <reaction evidence="6 8">
        <text>acetyl-CoA + 2-oxoglutarate + H2O = (2R)-homocitrate + CoA + H(+)</text>
        <dbReference type="Rhea" id="RHEA:12929"/>
        <dbReference type="ChEBI" id="CHEBI:15377"/>
        <dbReference type="ChEBI" id="CHEBI:15378"/>
        <dbReference type="ChEBI" id="CHEBI:16810"/>
        <dbReference type="ChEBI" id="CHEBI:57287"/>
        <dbReference type="ChEBI" id="CHEBI:57288"/>
        <dbReference type="ChEBI" id="CHEBI:58884"/>
        <dbReference type="EC" id="2.3.3.14"/>
    </reaction>
</comment>
<evidence type="ECO:0000313" key="10">
    <source>
        <dbReference type="EMBL" id="PKX84258.1"/>
    </source>
</evidence>
<comment type="caution">
    <text evidence="10">The sequence shown here is derived from an EMBL/GenBank/DDBJ whole genome shotgun (WGS) entry which is preliminary data.</text>
</comment>
<dbReference type="PROSITE" id="PS50991">
    <property type="entry name" value="PYR_CT"/>
    <property type="match status" value="1"/>
</dbReference>
<dbReference type="PANTHER" id="PTHR42880">
    <property type="entry name" value="HOMOCITRATE SYNTHASE"/>
    <property type="match status" value="1"/>
</dbReference>
<dbReference type="PANTHER" id="PTHR42880:SF1">
    <property type="entry name" value="ISOPROPYLMALATE_HOMOCITRATE_CITRAMALATE SYNTHASE FAMILY PROTEIN"/>
    <property type="match status" value="1"/>
</dbReference>